<reference evidence="1" key="1">
    <citation type="journal article" date="2014" name="Int. J. Syst. Evol. Microbiol.">
        <title>Complete genome sequence of Corynebacterium casei LMG S-19264T (=DSM 44701T), isolated from a smear-ripened cheese.</title>
        <authorList>
            <consortium name="US DOE Joint Genome Institute (JGI-PGF)"/>
            <person name="Walter F."/>
            <person name="Albersmeier A."/>
            <person name="Kalinowski J."/>
            <person name="Ruckert C."/>
        </authorList>
    </citation>
    <scope>NUCLEOTIDE SEQUENCE</scope>
    <source>
        <strain evidence="1">CGMCC 1.15533</strain>
    </source>
</reference>
<dbReference type="EMBL" id="BMJN01000012">
    <property type="protein sequence ID" value="GGE30257.1"/>
    <property type="molecule type" value="Genomic_DNA"/>
</dbReference>
<dbReference type="Proteomes" id="UP000660801">
    <property type="component" value="Unassembled WGS sequence"/>
</dbReference>
<dbReference type="AlphaFoldDB" id="A0A917A8A3"/>
<evidence type="ECO:0000313" key="1">
    <source>
        <dbReference type="EMBL" id="GGE30257.1"/>
    </source>
</evidence>
<accession>A0A917A8A3</accession>
<keyword evidence="2" id="KW-1185">Reference proteome</keyword>
<protein>
    <submittedName>
        <fullName evidence="1">Uncharacterized protein</fullName>
    </submittedName>
</protein>
<reference evidence="1" key="2">
    <citation type="submission" date="2020-09" db="EMBL/GenBank/DDBJ databases">
        <authorList>
            <person name="Sun Q."/>
            <person name="Zhou Y."/>
        </authorList>
    </citation>
    <scope>NUCLEOTIDE SEQUENCE</scope>
    <source>
        <strain evidence="1">CGMCC 1.15533</strain>
    </source>
</reference>
<name>A0A917A8A3_9STRE</name>
<organism evidence="1 2">
    <name type="scientific">Streptococcus himalayensis</name>
    <dbReference type="NCBI Taxonomy" id="1888195"/>
    <lineage>
        <taxon>Bacteria</taxon>
        <taxon>Bacillati</taxon>
        <taxon>Bacillota</taxon>
        <taxon>Bacilli</taxon>
        <taxon>Lactobacillales</taxon>
        <taxon>Streptococcaceae</taxon>
        <taxon>Streptococcus</taxon>
    </lineage>
</organism>
<gene>
    <name evidence="1" type="ORF">GCM10011510_09350</name>
</gene>
<evidence type="ECO:0000313" key="2">
    <source>
        <dbReference type="Proteomes" id="UP000660801"/>
    </source>
</evidence>
<comment type="caution">
    <text evidence="1">The sequence shown here is derived from an EMBL/GenBank/DDBJ whole genome shotgun (WGS) entry which is preliminary data.</text>
</comment>
<sequence length="96" mass="11221">MIERWLQEGILNREIVGRLAKAPQTIHNEVKRGQVRQQVRKGKFEMLYSADFTQEAYQNNRKHSVKQASLDYFIILIPSTVRWAIEGELTISDADF</sequence>
<proteinExistence type="predicted"/>